<dbReference type="EMBL" id="QRBI01000123">
    <property type="protein sequence ID" value="RMC05130.1"/>
    <property type="molecule type" value="Genomic_DNA"/>
</dbReference>
<name>A0A3M0K1K0_HIRRU</name>
<proteinExistence type="predicted"/>
<dbReference type="OrthoDB" id="9400281at2759"/>
<keyword evidence="2" id="KW-1185">Reference proteome</keyword>
<protein>
    <submittedName>
        <fullName evidence="1">Uncharacterized protein</fullName>
    </submittedName>
</protein>
<reference evidence="1 2" key="1">
    <citation type="submission" date="2018-07" db="EMBL/GenBank/DDBJ databases">
        <title>A high quality draft genome assembly of the barn swallow (H. rustica rustica).</title>
        <authorList>
            <person name="Formenti G."/>
            <person name="Chiara M."/>
            <person name="Poveda L."/>
            <person name="Francoijs K.-J."/>
            <person name="Bonisoli-Alquati A."/>
            <person name="Canova L."/>
            <person name="Gianfranceschi L."/>
            <person name="Horner D.S."/>
            <person name="Saino N."/>
        </authorList>
    </citation>
    <scope>NUCLEOTIDE SEQUENCE [LARGE SCALE GENOMIC DNA]</scope>
    <source>
        <strain evidence="1">Chelidonia</strain>
        <tissue evidence="1">Blood</tissue>
    </source>
</reference>
<dbReference type="AlphaFoldDB" id="A0A3M0K1K0"/>
<evidence type="ECO:0000313" key="2">
    <source>
        <dbReference type="Proteomes" id="UP000269221"/>
    </source>
</evidence>
<sequence>MQDSRCGLTSAQYRVTITALVLLATISLIQARMPLAFLITWAHAGPTLTCCGPAPPGLFLLGHFPATLPQPVALHRIVLIQMQDPMFCLLELQTIGPGSSIQPVQFPLQSLPTLLQINTPAHLSVIHELTEGELDPLICVINKDMEQDWSQC</sequence>
<organism evidence="1 2">
    <name type="scientific">Hirundo rustica rustica</name>
    <dbReference type="NCBI Taxonomy" id="333673"/>
    <lineage>
        <taxon>Eukaryota</taxon>
        <taxon>Metazoa</taxon>
        <taxon>Chordata</taxon>
        <taxon>Craniata</taxon>
        <taxon>Vertebrata</taxon>
        <taxon>Euteleostomi</taxon>
        <taxon>Archelosauria</taxon>
        <taxon>Archosauria</taxon>
        <taxon>Dinosauria</taxon>
        <taxon>Saurischia</taxon>
        <taxon>Theropoda</taxon>
        <taxon>Coelurosauria</taxon>
        <taxon>Aves</taxon>
        <taxon>Neognathae</taxon>
        <taxon>Neoaves</taxon>
        <taxon>Telluraves</taxon>
        <taxon>Australaves</taxon>
        <taxon>Passeriformes</taxon>
        <taxon>Sylvioidea</taxon>
        <taxon>Hirundinidae</taxon>
        <taxon>Hirundo</taxon>
    </lineage>
</organism>
<accession>A0A3M0K1K0</accession>
<gene>
    <name evidence="1" type="ORF">DUI87_18312</name>
</gene>
<comment type="caution">
    <text evidence="1">The sequence shown here is derived from an EMBL/GenBank/DDBJ whole genome shotgun (WGS) entry which is preliminary data.</text>
</comment>
<dbReference type="Proteomes" id="UP000269221">
    <property type="component" value="Unassembled WGS sequence"/>
</dbReference>
<evidence type="ECO:0000313" key="1">
    <source>
        <dbReference type="EMBL" id="RMC05130.1"/>
    </source>
</evidence>